<evidence type="ECO:0000313" key="4">
    <source>
        <dbReference type="Proteomes" id="UP001327560"/>
    </source>
</evidence>
<dbReference type="EMBL" id="CP136896">
    <property type="protein sequence ID" value="WOL12668.1"/>
    <property type="molecule type" value="Genomic_DNA"/>
</dbReference>
<dbReference type="InterPro" id="IPR006460">
    <property type="entry name" value="MIZ1-like_pln"/>
</dbReference>
<dbReference type="PANTHER" id="PTHR31276">
    <property type="match status" value="1"/>
</dbReference>
<dbReference type="PANTHER" id="PTHR31276:SF10">
    <property type="entry name" value="PROTEIN MIZU-KUSSEI 1-LIKE"/>
    <property type="match status" value="1"/>
</dbReference>
<dbReference type="Proteomes" id="UP001327560">
    <property type="component" value="Chromosome 7"/>
</dbReference>
<evidence type="ECO:0000313" key="3">
    <source>
        <dbReference type="EMBL" id="WOL12668.1"/>
    </source>
</evidence>
<feature type="region of interest" description="Disordered" evidence="1">
    <location>
        <begin position="1"/>
        <end position="36"/>
    </location>
</feature>
<keyword evidence="2" id="KW-1133">Transmembrane helix</keyword>
<accession>A0AAQ3KT42</accession>
<organism evidence="3 4">
    <name type="scientific">Canna indica</name>
    <name type="common">Indian-shot</name>
    <dbReference type="NCBI Taxonomy" id="4628"/>
    <lineage>
        <taxon>Eukaryota</taxon>
        <taxon>Viridiplantae</taxon>
        <taxon>Streptophyta</taxon>
        <taxon>Embryophyta</taxon>
        <taxon>Tracheophyta</taxon>
        <taxon>Spermatophyta</taxon>
        <taxon>Magnoliopsida</taxon>
        <taxon>Liliopsida</taxon>
        <taxon>Zingiberales</taxon>
        <taxon>Cannaceae</taxon>
        <taxon>Canna</taxon>
    </lineage>
</organism>
<proteinExistence type="predicted"/>
<keyword evidence="2" id="KW-0812">Transmembrane</keyword>
<feature type="transmembrane region" description="Helical" evidence="2">
    <location>
        <begin position="109"/>
        <end position="126"/>
    </location>
</feature>
<evidence type="ECO:0000256" key="1">
    <source>
        <dbReference type="SAM" id="MobiDB-lite"/>
    </source>
</evidence>
<protein>
    <submittedName>
        <fullName evidence="3">Protein MIZU-KUSSEI 1-like</fullName>
    </submittedName>
</protein>
<reference evidence="3 4" key="1">
    <citation type="submission" date="2023-10" db="EMBL/GenBank/DDBJ databases">
        <title>Chromosome-scale genome assembly provides insights into flower coloration mechanisms of Canna indica.</title>
        <authorList>
            <person name="Li C."/>
        </authorList>
    </citation>
    <scope>NUCLEOTIDE SEQUENCE [LARGE SCALE GENOMIC DNA]</scope>
    <source>
        <tissue evidence="3">Flower</tissue>
    </source>
</reference>
<keyword evidence="2" id="KW-0472">Membrane</keyword>
<evidence type="ECO:0000256" key="2">
    <source>
        <dbReference type="SAM" id="Phobius"/>
    </source>
</evidence>
<sequence>MPRDKQAALPPDKTSRSFALSPFSSPRAESSPEPDLVAGSGVPCCGFHIRRRYIPPASSYGGVYGGNTPTSVAAPAVVAATTTVTGTFFGYRCGRVGFRLHDTFSSRPTAPLLLLEFTVPTTYFAREMQHGLLRIYVTDSKYLESYVIMFFLLLSLRSCFTFALRFLRLSASMKLLIREGNHMNTR</sequence>
<feature type="transmembrane region" description="Helical" evidence="2">
    <location>
        <begin position="146"/>
        <end position="167"/>
    </location>
</feature>
<feature type="compositionally biased region" description="Polar residues" evidence="1">
    <location>
        <begin position="16"/>
        <end position="28"/>
    </location>
</feature>
<name>A0AAQ3KT42_9LILI</name>
<dbReference type="AlphaFoldDB" id="A0AAQ3KT42"/>
<dbReference type="Pfam" id="PF04759">
    <property type="entry name" value="DUF617"/>
    <property type="match status" value="1"/>
</dbReference>
<gene>
    <name evidence="3" type="ORF">Cni_G21435</name>
</gene>
<dbReference type="GO" id="GO:0010274">
    <property type="term" value="P:hydrotropism"/>
    <property type="evidence" value="ECO:0007669"/>
    <property type="project" value="InterPro"/>
</dbReference>
<keyword evidence="4" id="KW-1185">Reference proteome</keyword>